<dbReference type="SUPFAM" id="SSF49599">
    <property type="entry name" value="TRAF domain-like"/>
    <property type="match status" value="1"/>
</dbReference>
<comment type="caution">
    <text evidence="5">The sequence shown here is derived from an EMBL/GenBank/DDBJ whole genome shotgun (WGS) entry which is preliminary data.</text>
</comment>
<evidence type="ECO:0000259" key="4">
    <source>
        <dbReference type="PROSITE" id="PS50144"/>
    </source>
</evidence>
<gene>
    <name evidence="5" type="ORF">BUALT_Bualt13G0070000</name>
</gene>
<protein>
    <recommendedName>
        <fullName evidence="7">BTB/POZ domain-containing protein</fullName>
    </recommendedName>
</protein>
<comment type="similarity">
    <text evidence="2">Belongs to the Tdpoz family.</text>
</comment>
<reference evidence="5" key="1">
    <citation type="submission" date="2019-10" db="EMBL/GenBank/DDBJ databases">
        <authorList>
            <person name="Zhang R."/>
            <person name="Pan Y."/>
            <person name="Wang J."/>
            <person name="Ma R."/>
            <person name="Yu S."/>
        </authorList>
    </citation>
    <scope>NUCLEOTIDE SEQUENCE</scope>
    <source>
        <strain evidence="5">LA-IB0</strain>
        <tissue evidence="5">Leaf</tissue>
    </source>
</reference>
<evidence type="ECO:0000259" key="3">
    <source>
        <dbReference type="PROSITE" id="PS50097"/>
    </source>
</evidence>
<feature type="domain" description="BTB" evidence="3">
    <location>
        <begin position="187"/>
        <end position="251"/>
    </location>
</feature>
<organism evidence="5 6">
    <name type="scientific">Buddleja alternifolia</name>
    <dbReference type="NCBI Taxonomy" id="168488"/>
    <lineage>
        <taxon>Eukaryota</taxon>
        <taxon>Viridiplantae</taxon>
        <taxon>Streptophyta</taxon>
        <taxon>Embryophyta</taxon>
        <taxon>Tracheophyta</taxon>
        <taxon>Spermatophyta</taxon>
        <taxon>Magnoliopsida</taxon>
        <taxon>eudicotyledons</taxon>
        <taxon>Gunneridae</taxon>
        <taxon>Pentapetalae</taxon>
        <taxon>asterids</taxon>
        <taxon>lamiids</taxon>
        <taxon>Lamiales</taxon>
        <taxon>Scrophulariaceae</taxon>
        <taxon>Buddlejeae</taxon>
        <taxon>Buddleja</taxon>
    </lineage>
</organism>
<comment type="pathway">
    <text evidence="1">Protein modification; protein ubiquitination.</text>
</comment>
<dbReference type="Proteomes" id="UP000826271">
    <property type="component" value="Unassembled WGS sequence"/>
</dbReference>
<dbReference type="Pfam" id="PF24570">
    <property type="entry name" value="BACK_BPM_SPOP"/>
    <property type="match status" value="1"/>
</dbReference>
<dbReference type="PROSITE" id="PS50097">
    <property type="entry name" value="BTB"/>
    <property type="match status" value="1"/>
</dbReference>
<evidence type="ECO:0000313" key="6">
    <source>
        <dbReference type="Proteomes" id="UP000826271"/>
    </source>
</evidence>
<dbReference type="AlphaFoldDB" id="A0AAV6WTW7"/>
<dbReference type="Pfam" id="PF22486">
    <property type="entry name" value="MATH_2"/>
    <property type="match status" value="1"/>
</dbReference>
<accession>A0AAV6WTW7</accession>
<dbReference type="CDD" id="cd00121">
    <property type="entry name" value="MATH"/>
    <property type="match status" value="1"/>
</dbReference>
<keyword evidence="6" id="KW-1185">Reference proteome</keyword>
<name>A0AAV6WTW7_9LAMI</name>
<dbReference type="Pfam" id="PF00651">
    <property type="entry name" value="BTB"/>
    <property type="match status" value="1"/>
</dbReference>
<dbReference type="InterPro" id="IPR045005">
    <property type="entry name" value="BPM1-6"/>
</dbReference>
<dbReference type="EMBL" id="WHWC01000013">
    <property type="protein sequence ID" value="KAG8371269.1"/>
    <property type="molecule type" value="Genomic_DNA"/>
</dbReference>
<evidence type="ECO:0000313" key="5">
    <source>
        <dbReference type="EMBL" id="KAG8371269.1"/>
    </source>
</evidence>
<feature type="domain" description="MATH" evidence="4">
    <location>
        <begin position="19"/>
        <end position="154"/>
    </location>
</feature>
<dbReference type="SMART" id="SM00061">
    <property type="entry name" value="MATH"/>
    <property type="match status" value="1"/>
</dbReference>
<dbReference type="GO" id="GO:0016567">
    <property type="term" value="P:protein ubiquitination"/>
    <property type="evidence" value="ECO:0007669"/>
    <property type="project" value="InterPro"/>
</dbReference>
<sequence>MADNASKCSPPQTMRVSVKSNYTFIVKNYSSCKTIGVSMVKESSEFQVGGRRWTIRFYPNGSTIDAYNDGYASLFISLQSESSTPVSCLFNLYLLDQSGRGNHHGYTMFDGDPPKKPIHIDRSRMSGCLRFIKWASLEHSKFHKDDCLQISCTIEVQISDMNQLPPNVAPNENWKDLGRLLETKQNVDIFCKVGGERFCAHKWVLAARSLFFRSRLSDGHPDKEIVIPDMEPRTFKAMLWYIYTGTLPEEEQDAVNYTSPFIFESFMGKMLAAANRIELNELKGICESRMLERVSVESVPYLLHLADFCHAAELKAACLRFIAENQVVVLKSDGLEYLKNSCPLLLLELADDKRSPSTSERGERGRSAPAVIGAGDRDFAFRGSVATMPPVGRPSPLPEDVRRTPCRLYAIGATNDDFVGGDFSIVQLGEEPRLQRRLKWDEAVRLPLRNATRQQIYCRTSRTTDLLFMLEPPGFKAALPPTLGSTCLIFVS</sequence>
<dbReference type="InterPro" id="IPR000210">
    <property type="entry name" value="BTB/POZ_dom"/>
</dbReference>
<evidence type="ECO:0000256" key="2">
    <source>
        <dbReference type="ARBA" id="ARBA00010846"/>
    </source>
</evidence>
<evidence type="ECO:0008006" key="7">
    <source>
        <dbReference type="Google" id="ProtNLM"/>
    </source>
</evidence>
<dbReference type="PANTHER" id="PTHR26379">
    <property type="entry name" value="BTB/POZ AND MATH DOMAIN-CONTAINING PROTEIN 1"/>
    <property type="match status" value="1"/>
</dbReference>
<dbReference type="InterPro" id="IPR056423">
    <property type="entry name" value="BACK_BPM_SPOP"/>
</dbReference>
<dbReference type="PROSITE" id="PS50144">
    <property type="entry name" value="MATH"/>
    <property type="match status" value="1"/>
</dbReference>
<dbReference type="Gene3D" id="3.30.710.10">
    <property type="entry name" value="Potassium Channel Kv1.1, Chain A"/>
    <property type="match status" value="1"/>
</dbReference>
<dbReference type="SMART" id="SM00225">
    <property type="entry name" value="BTB"/>
    <property type="match status" value="1"/>
</dbReference>
<dbReference type="Gene3D" id="1.25.40.420">
    <property type="match status" value="1"/>
</dbReference>
<dbReference type="InterPro" id="IPR011333">
    <property type="entry name" value="SKP1/BTB/POZ_sf"/>
</dbReference>
<proteinExistence type="inferred from homology"/>
<dbReference type="SUPFAM" id="SSF54695">
    <property type="entry name" value="POZ domain"/>
    <property type="match status" value="1"/>
</dbReference>
<evidence type="ECO:0000256" key="1">
    <source>
        <dbReference type="ARBA" id="ARBA00004906"/>
    </source>
</evidence>
<dbReference type="Gene3D" id="2.60.210.10">
    <property type="entry name" value="Apoptosis, Tumor Necrosis Factor Receptor Associated Protein 2, Chain A"/>
    <property type="match status" value="1"/>
</dbReference>
<dbReference type="PANTHER" id="PTHR26379:SF466">
    <property type="entry name" value="BTB_POZ AND MATH DOMAIN-CONTAINING PROTEIN 4"/>
    <property type="match status" value="1"/>
</dbReference>
<dbReference type="InterPro" id="IPR008974">
    <property type="entry name" value="TRAF-like"/>
</dbReference>
<dbReference type="InterPro" id="IPR002083">
    <property type="entry name" value="MATH/TRAF_dom"/>
</dbReference>